<organism evidence="2 3">
    <name type="scientific">Rhizophagus irregularis</name>
    <dbReference type="NCBI Taxonomy" id="588596"/>
    <lineage>
        <taxon>Eukaryota</taxon>
        <taxon>Fungi</taxon>
        <taxon>Fungi incertae sedis</taxon>
        <taxon>Mucoromycota</taxon>
        <taxon>Glomeromycotina</taxon>
        <taxon>Glomeromycetes</taxon>
        <taxon>Glomerales</taxon>
        <taxon>Glomeraceae</taxon>
        <taxon>Rhizophagus</taxon>
    </lineage>
</organism>
<keyword evidence="1" id="KW-0472">Membrane</keyword>
<keyword evidence="1" id="KW-1133">Transmembrane helix</keyword>
<name>A0A2N1M6S1_9GLOM</name>
<reference evidence="2 3" key="2">
    <citation type="submission" date="2017-10" db="EMBL/GenBank/DDBJ databases">
        <title>Extensive intraspecific genome diversity in a model arbuscular mycorrhizal fungus.</title>
        <authorList>
            <person name="Chen E.C.H."/>
            <person name="Morin E."/>
            <person name="Baudet D."/>
            <person name="Noel J."/>
            <person name="Ndikumana S."/>
            <person name="Charron P."/>
            <person name="St-Onge C."/>
            <person name="Giorgi J."/>
            <person name="Grigoriev I.V."/>
            <person name="Roux C."/>
            <person name="Martin F.M."/>
            <person name="Corradi N."/>
        </authorList>
    </citation>
    <scope>NUCLEOTIDE SEQUENCE [LARGE SCALE GENOMIC DNA]</scope>
    <source>
        <strain evidence="2 3">C2</strain>
    </source>
</reference>
<dbReference type="Proteomes" id="UP000233469">
    <property type="component" value="Unassembled WGS sequence"/>
</dbReference>
<evidence type="ECO:0000256" key="1">
    <source>
        <dbReference type="SAM" id="Phobius"/>
    </source>
</evidence>
<accession>A0A2N1M6S1</accession>
<feature type="transmembrane region" description="Helical" evidence="1">
    <location>
        <begin position="39"/>
        <end position="60"/>
    </location>
</feature>
<evidence type="ECO:0000313" key="2">
    <source>
        <dbReference type="EMBL" id="PKK57337.1"/>
    </source>
</evidence>
<keyword evidence="1" id="KW-0812">Transmembrane</keyword>
<sequence length="63" mass="7318">MVEIGEIKSDYHMISPSDFIGLVSIIDLGISPFRLISPFILIFPFELFIGWISPFGLYWIDFY</sequence>
<comment type="caution">
    <text evidence="2">The sequence shown here is derived from an EMBL/GenBank/DDBJ whole genome shotgun (WGS) entry which is preliminary data.</text>
</comment>
<reference evidence="2 3" key="1">
    <citation type="submission" date="2016-04" db="EMBL/GenBank/DDBJ databases">
        <title>Genome analyses suggest a sexual origin of heterokaryosis in a supposedly ancient asexual fungus.</title>
        <authorList>
            <person name="Ropars J."/>
            <person name="Sedzielewska K."/>
            <person name="Noel J."/>
            <person name="Charron P."/>
            <person name="Farinelli L."/>
            <person name="Marton T."/>
            <person name="Kruger M."/>
            <person name="Pelin A."/>
            <person name="Brachmann A."/>
            <person name="Corradi N."/>
        </authorList>
    </citation>
    <scope>NUCLEOTIDE SEQUENCE [LARGE SCALE GENOMIC DNA]</scope>
    <source>
        <strain evidence="2 3">C2</strain>
    </source>
</reference>
<dbReference type="AlphaFoldDB" id="A0A2N1M6S1"/>
<evidence type="ECO:0000313" key="3">
    <source>
        <dbReference type="Proteomes" id="UP000233469"/>
    </source>
</evidence>
<gene>
    <name evidence="2" type="ORF">RhiirC2_798214</name>
</gene>
<protein>
    <submittedName>
        <fullName evidence="2">Uncharacterized protein</fullName>
    </submittedName>
</protein>
<proteinExistence type="predicted"/>
<dbReference type="EMBL" id="LLXL01004490">
    <property type="protein sequence ID" value="PKK57337.1"/>
    <property type="molecule type" value="Genomic_DNA"/>
</dbReference>